<dbReference type="EMBL" id="BAAAGS010000100">
    <property type="protein sequence ID" value="GAA0562810.1"/>
    <property type="molecule type" value="Genomic_DNA"/>
</dbReference>
<evidence type="ECO:0000256" key="1">
    <source>
        <dbReference type="SAM" id="Phobius"/>
    </source>
</evidence>
<gene>
    <name evidence="2" type="ORF">GCM10009533_69120</name>
</gene>
<feature type="transmembrane region" description="Helical" evidence="1">
    <location>
        <begin position="91"/>
        <end position="111"/>
    </location>
</feature>
<evidence type="ECO:0000313" key="3">
    <source>
        <dbReference type="Proteomes" id="UP001500729"/>
    </source>
</evidence>
<organism evidence="2 3">
    <name type="scientific">Saccharopolyspora erythraea</name>
    <name type="common">Streptomyces erythraeus</name>
    <dbReference type="NCBI Taxonomy" id="1836"/>
    <lineage>
        <taxon>Bacteria</taxon>
        <taxon>Bacillati</taxon>
        <taxon>Actinomycetota</taxon>
        <taxon>Actinomycetes</taxon>
        <taxon>Pseudonocardiales</taxon>
        <taxon>Pseudonocardiaceae</taxon>
        <taxon>Saccharopolyspora</taxon>
    </lineage>
</organism>
<accession>A0ABN1EAZ6</accession>
<keyword evidence="3" id="KW-1185">Reference proteome</keyword>
<feature type="transmembrane region" description="Helical" evidence="1">
    <location>
        <begin position="21"/>
        <end position="39"/>
    </location>
</feature>
<name>A0ABN1EAZ6_SACER</name>
<feature type="transmembrane region" description="Helical" evidence="1">
    <location>
        <begin position="59"/>
        <end position="79"/>
    </location>
</feature>
<dbReference type="Proteomes" id="UP001500729">
    <property type="component" value="Unassembled WGS sequence"/>
</dbReference>
<reference evidence="2 3" key="1">
    <citation type="journal article" date="2019" name="Int. J. Syst. Evol. Microbiol.">
        <title>The Global Catalogue of Microorganisms (GCM) 10K type strain sequencing project: providing services to taxonomists for standard genome sequencing and annotation.</title>
        <authorList>
            <consortium name="The Broad Institute Genomics Platform"/>
            <consortium name="The Broad Institute Genome Sequencing Center for Infectious Disease"/>
            <person name="Wu L."/>
            <person name="Ma J."/>
        </authorList>
    </citation>
    <scope>NUCLEOTIDE SEQUENCE [LARGE SCALE GENOMIC DNA]</scope>
    <source>
        <strain evidence="2 3">JCM 10303</strain>
    </source>
</reference>
<sequence>MAGRIAGAVAERAEDRLARSLWRSHLVLEGAGFAALYVGRGGQVGVRRGTWLVERLSGFWGVSLLALVPLCGLFGRIAVRSIGRERLRRALGWGVPLLLTAILPVFGDWLLDTYLSPFALDSTDVKAGLTDSVHRVDTPTAAMRCGTRWPSGRAA</sequence>
<proteinExistence type="predicted"/>
<comment type="caution">
    <text evidence="2">The sequence shown here is derived from an EMBL/GenBank/DDBJ whole genome shotgun (WGS) entry which is preliminary data.</text>
</comment>
<keyword evidence="1" id="KW-1133">Transmembrane helix</keyword>
<evidence type="ECO:0000313" key="2">
    <source>
        <dbReference type="EMBL" id="GAA0562810.1"/>
    </source>
</evidence>
<keyword evidence="1" id="KW-0812">Transmembrane</keyword>
<protein>
    <submittedName>
        <fullName evidence="2">Uncharacterized protein</fullName>
    </submittedName>
</protein>
<keyword evidence="1" id="KW-0472">Membrane</keyword>